<comment type="caution">
    <text evidence="2">The sequence shown here is derived from an EMBL/GenBank/DDBJ whole genome shotgun (WGS) entry which is preliminary data.</text>
</comment>
<keyword evidence="1" id="KW-1133">Transmembrane helix</keyword>
<evidence type="ECO:0000313" key="2">
    <source>
        <dbReference type="EMBL" id="GAG65386.1"/>
    </source>
</evidence>
<evidence type="ECO:0000256" key="1">
    <source>
        <dbReference type="SAM" id="Phobius"/>
    </source>
</evidence>
<proteinExistence type="predicted"/>
<dbReference type="AlphaFoldDB" id="X1B048"/>
<dbReference type="EMBL" id="BART01004038">
    <property type="protein sequence ID" value="GAG65386.1"/>
    <property type="molecule type" value="Genomic_DNA"/>
</dbReference>
<sequence length="85" mass="9625">PYVGSGLGIFWFILNPIDYVITGTSLIVITASFTIIVIYFTKLLQGFACKHCSNFSCGMNKTPNEYLEAFLKKNPILKKAWEEKK</sequence>
<keyword evidence="1" id="KW-0472">Membrane</keyword>
<organism evidence="2">
    <name type="scientific">marine sediment metagenome</name>
    <dbReference type="NCBI Taxonomy" id="412755"/>
    <lineage>
        <taxon>unclassified sequences</taxon>
        <taxon>metagenomes</taxon>
        <taxon>ecological metagenomes</taxon>
    </lineage>
</organism>
<accession>X1B048</accession>
<feature type="non-terminal residue" evidence="2">
    <location>
        <position position="1"/>
    </location>
</feature>
<reference evidence="2" key="1">
    <citation type="journal article" date="2014" name="Front. Microbiol.">
        <title>High frequency of phylogenetically diverse reductive dehalogenase-homologous genes in deep subseafloor sedimentary metagenomes.</title>
        <authorList>
            <person name="Kawai M."/>
            <person name="Futagami T."/>
            <person name="Toyoda A."/>
            <person name="Takaki Y."/>
            <person name="Nishi S."/>
            <person name="Hori S."/>
            <person name="Arai W."/>
            <person name="Tsubouchi T."/>
            <person name="Morono Y."/>
            <person name="Uchiyama I."/>
            <person name="Ito T."/>
            <person name="Fujiyama A."/>
            <person name="Inagaki F."/>
            <person name="Takami H."/>
        </authorList>
    </citation>
    <scope>NUCLEOTIDE SEQUENCE</scope>
    <source>
        <strain evidence="2">Expedition CK06-06</strain>
    </source>
</reference>
<keyword evidence="1" id="KW-0812">Transmembrane</keyword>
<feature type="transmembrane region" description="Helical" evidence="1">
    <location>
        <begin position="20"/>
        <end position="40"/>
    </location>
</feature>
<protein>
    <submittedName>
        <fullName evidence="2">Uncharacterized protein</fullName>
    </submittedName>
</protein>
<name>X1B048_9ZZZZ</name>
<gene>
    <name evidence="2" type="ORF">S01H4_10509</name>
</gene>